<reference evidence="9 10" key="1">
    <citation type="journal article" date="2012" name="G3 (Bethesda)">
        <title>Pichia sorbitophila, an interspecies yeast hybrid reveals early steps of genome resolution following polyploidization.</title>
        <authorList>
            <person name="Leh Louis V."/>
            <person name="Despons L."/>
            <person name="Friedrich A."/>
            <person name="Martin T."/>
            <person name="Durrens P."/>
            <person name="Casaregola S."/>
            <person name="Neuveglise C."/>
            <person name="Fairhead C."/>
            <person name="Marck C."/>
            <person name="Cruz J.A."/>
            <person name="Straub M.L."/>
            <person name="Kugler V."/>
            <person name="Sacerdot C."/>
            <person name="Uzunov Z."/>
            <person name="Thierry A."/>
            <person name="Weiss S."/>
            <person name="Bleykasten C."/>
            <person name="De Montigny J."/>
            <person name="Jacques N."/>
            <person name="Jung P."/>
            <person name="Lemaire M."/>
            <person name="Mallet S."/>
            <person name="Morel G."/>
            <person name="Richard G.F."/>
            <person name="Sarkar A."/>
            <person name="Savel G."/>
            <person name="Schacherer J."/>
            <person name="Seret M.L."/>
            <person name="Talla E."/>
            <person name="Samson G."/>
            <person name="Jubin C."/>
            <person name="Poulain J."/>
            <person name="Vacherie B."/>
            <person name="Barbe V."/>
            <person name="Pelletier E."/>
            <person name="Sherman D.J."/>
            <person name="Westhof E."/>
            <person name="Weissenbach J."/>
            <person name="Baret P.V."/>
            <person name="Wincker P."/>
            <person name="Gaillardin C."/>
            <person name="Dujon B."/>
            <person name="Souciet J.L."/>
        </authorList>
    </citation>
    <scope>NUCLEOTIDE SEQUENCE [LARGE SCALE GENOMIC DNA]</scope>
    <source>
        <strain evidence="10">ATCC MYA-4447 / BCRC 22081 / CBS 7064 / NBRC 10061 / NRRL Y-12695</strain>
    </source>
</reference>
<evidence type="ECO:0000256" key="3">
    <source>
        <dbReference type="ARBA" id="ARBA00022525"/>
    </source>
</evidence>
<dbReference type="OMA" id="PIAFQCH"/>
<dbReference type="InParanoid" id="G8Y139"/>
<feature type="compositionally biased region" description="Basic and acidic residues" evidence="6">
    <location>
        <begin position="264"/>
        <end position="278"/>
    </location>
</feature>
<evidence type="ECO:0000259" key="8">
    <source>
        <dbReference type="Pfam" id="PF22799"/>
    </source>
</evidence>
<evidence type="ECO:0000256" key="7">
    <source>
        <dbReference type="SAM" id="SignalP"/>
    </source>
</evidence>
<dbReference type="GO" id="GO:0031505">
    <property type="term" value="P:fungal-type cell wall organization"/>
    <property type="evidence" value="ECO:0007669"/>
    <property type="project" value="TreeGrafter"/>
</dbReference>
<feature type="chain" id="PRO_5003518952" evidence="7">
    <location>
        <begin position="20"/>
        <end position="466"/>
    </location>
</feature>
<dbReference type="Proteomes" id="UP000005222">
    <property type="component" value="Chromosome N"/>
</dbReference>
<evidence type="ECO:0000256" key="2">
    <source>
        <dbReference type="ARBA" id="ARBA00022512"/>
    </source>
</evidence>
<feature type="compositionally biased region" description="Polar residues" evidence="6">
    <location>
        <begin position="334"/>
        <end position="344"/>
    </location>
</feature>
<feature type="compositionally biased region" description="Acidic residues" evidence="6">
    <location>
        <begin position="348"/>
        <end position="359"/>
    </location>
</feature>
<evidence type="ECO:0000313" key="9">
    <source>
        <dbReference type="EMBL" id="CCE86542.1"/>
    </source>
</evidence>
<evidence type="ECO:0000313" key="10">
    <source>
        <dbReference type="Proteomes" id="UP000005222"/>
    </source>
</evidence>
<feature type="compositionally biased region" description="Low complexity" evidence="6">
    <location>
        <begin position="301"/>
        <end position="318"/>
    </location>
</feature>
<dbReference type="GO" id="GO:0005199">
    <property type="term" value="F:structural constituent of cell wall"/>
    <property type="evidence" value="ECO:0007669"/>
    <property type="project" value="TreeGrafter"/>
</dbReference>
<organism evidence="9 10">
    <name type="scientific">Pichia sorbitophila (strain ATCC MYA-4447 / BCRC 22081 / CBS 7064 / NBRC 10061 / NRRL Y-12695)</name>
    <name type="common">Hybrid yeast</name>
    <dbReference type="NCBI Taxonomy" id="559304"/>
    <lineage>
        <taxon>Eukaryota</taxon>
        <taxon>Fungi</taxon>
        <taxon>Dikarya</taxon>
        <taxon>Ascomycota</taxon>
        <taxon>Saccharomycotina</taxon>
        <taxon>Pichiomycetes</taxon>
        <taxon>Debaryomycetaceae</taxon>
        <taxon>Millerozyma</taxon>
    </lineage>
</organism>
<keyword evidence="4 7" id="KW-0732">Signal</keyword>
<accession>G8Y139</accession>
<dbReference type="OrthoDB" id="5415592at2759"/>
<feature type="region of interest" description="Disordered" evidence="6">
    <location>
        <begin position="94"/>
        <end position="359"/>
    </location>
</feature>
<dbReference type="EMBL" id="FO082046">
    <property type="protein sequence ID" value="CCE86542.1"/>
    <property type="molecule type" value="Genomic_DNA"/>
</dbReference>
<evidence type="ECO:0000256" key="5">
    <source>
        <dbReference type="ARBA" id="ARBA00038219"/>
    </source>
</evidence>
<sequence length="466" mass="52194">MMRPLCCIVGACLYFGALAKSVYVPNGSDDWKELKPEAEPLPGSYKSVPFKFGIVVNPHVRKGDGIYKEPDYSSIQREITTTFMTSHVTAAPKATKTTNVIHQIPDGQIQRKGSTKTASESKPTSGEQDKDEEEEEEEEPEEEEEEEEEEEIEDPEDDLEDEEDEEDVEEEDSEEEEIKDDESEEEEIEDEESEEEEIEEDDSEEEIEDEEIEDTEDEPKKKKDSSQKTASQDKHNDGLYKSRNIEYPASDSSGSHGESPSLLRRSEANLHKRKHGEDDISDNISSSSNDAGEDFVKLDIQSSEATESESANEAQEQIAYDDDESDDEVVYNSKDTTSDTSFYQESVSSEESEDEDSDDFVSPVYAVACATNTTLQMQLEDGILRDSNNRIGSIVGGRQFQFDGPSPQYGAIFAAGWSITEKGQLALGNSTKFYQCASGEFYNLYDEPIAFQCNPVTLDVVELIDC</sequence>
<keyword evidence="10" id="KW-1185">Reference proteome</keyword>
<dbReference type="AlphaFoldDB" id="G8Y139"/>
<feature type="compositionally biased region" description="Acidic residues" evidence="6">
    <location>
        <begin position="129"/>
        <end position="217"/>
    </location>
</feature>
<dbReference type="STRING" id="559304.G8Y139"/>
<evidence type="ECO:0000256" key="4">
    <source>
        <dbReference type="ARBA" id="ARBA00022729"/>
    </source>
</evidence>
<gene>
    <name evidence="9" type="primary">Piso0_005038</name>
    <name evidence="9" type="ORF">GNLVRS01_PISO0N06503g</name>
</gene>
<feature type="compositionally biased region" description="Basic and acidic residues" evidence="6">
    <location>
        <begin position="218"/>
        <end position="244"/>
    </location>
</feature>
<protein>
    <submittedName>
        <fullName evidence="9">Piso0_005038 protein</fullName>
    </submittedName>
</protein>
<dbReference type="eggNOG" id="ENOG502QQD8">
    <property type="taxonomic scope" value="Eukaryota"/>
</dbReference>
<proteinExistence type="inferred from homology"/>
<feature type="domain" description="Cell wall mannoprotein PIR1-like C-terminal" evidence="8">
    <location>
        <begin position="382"/>
        <end position="456"/>
    </location>
</feature>
<comment type="subcellular location">
    <subcellularLocation>
        <location evidence="1">Secreted</location>
        <location evidence="1">Cell wall</location>
    </subcellularLocation>
</comment>
<feature type="compositionally biased region" description="Acidic residues" evidence="6">
    <location>
        <begin position="319"/>
        <end position="329"/>
    </location>
</feature>
<keyword evidence="2" id="KW-0134">Cell wall</keyword>
<dbReference type="HOGENOM" id="CLU_689094_0_0_1"/>
<feature type="compositionally biased region" description="Polar residues" evidence="6">
    <location>
        <begin position="111"/>
        <end position="126"/>
    </location>
</feature>
<keyword evidence="3" id="KW-0964">Secreted</keyword>
<dbReference type="InterPro" id="IPR051153">
    <property type="entry name" value="Yeast_CWMannoprotein_PIR"/>
</dbReference>
<comment type="similarity">
    <text evidence="5">Belongs to the PIR protein family.</text>
</comment>
<dbReference type="GO" id="GO:0009277">
    <property type="term" value="C:fungal-type cell wall"/>
    <property type="evidence" value="ECO:0007669"/>
    <property type="project" value="TreeGrafter"/>
</dbReference>
<evidence type="ECO:0000256" key="1">
    <source>
        <dbReference type="ARBA" id="ARBA00004191"/>
    </source>
</evidence>
<feature type="signal peptide" evidence="7">
    <location>
        <begin position="1"/>
        <end position="19"/>
    </location>
</feature>
<feature type="compositionally biased region" description="Low complexity" evidence="6">
    <location>
        <begin position="250"/>
        <end position="261"/>
    </location>
</feature>
<evidence type="ECO:0000256" key="6">
    <source>
        <dbReference type="SAM" id="MobiDB-lite"/>
    </source>
</evidence>
<name>G8Y139_PICSO</name>
<dbReference type="InterPro" id="IPR054508">
    <property type="entry name" value="PIR1-like_C"/>
</dbReference>
<dbReference type="PANTHER" id="PTHR47254:SF1">
    <property type="entry name" value="CELL WALL MANNOPROTEIN CIS3-RELATED"/>
    <property type="match status" value="1"/>
</dbReference>
<dbReference type="PANTHER" id="PTHR47254">
    <property type="entry name" value="CELL WALL MANNOPROTEIN CIS3-RELATED"/>
    <property type="match status" value="1"/>
</dbReference>
<dbReference type="Pfam" id="PF22799">
    <property type="entry name" value="PIR1-like_C"/>
    <property type="match status" value="1"/>
</dbReference>